<dbReference type="EMBL" id="LBFC01000009">
    <property type="protein sequence ID" value="ONN27605.1"/>
    <property type="molecule type" value="Genomic_DNA"/>
</dbReference>
<evidence type="ECO:0000256" key="2">
    <source>
        <dbReference type="ARBA" id="ARBA00022475"/>
    </source>
</evidence>
<dbReference type="PANTHER" id="PTHR42920:SF11">
    <property type="entry name" value="INNER MEMBRANE PROTEIN YTFF"/>
    <property type="match status" value="1"/>
</dbReference>
<reference evidence="8 9" key="1">
    <citation type="submission" date="2015-06" db="EMBL/GenBank/DDBJ databases">
        <title>Genome sequencing of Thermotogales isolates from hydrothermal vents.</title>
        <authorList>
            <person name="Haverkamp T.H."/>
            <person name="Kublanov I.V."/>
            <person name="Nesbo C.L."/>
        </authorList>
    </citation>
    <scope>NUCLEOTIDE SEQUENCE [LARGE SCALE GENOMIC DNA]</scope>
    <source>
        <strain evidence="9">ik275mar</strain>
    </source>
</reference>
<keyword evidence="4 6" id="KW-1133">Transmembrane helix</keyword>
<evidence type="ECO:0000256" key="3">
    <source>
        <dbReference type="ARBA" id="ARBA00022692"/>
    </source>
</evidence>
<feature type="transmembrane region" description="Helical" evidence="6">
    <location>
        <begin position="30"/>
        <end position="48"/>
    </location>
</feature>
<dbReference type="RefSeq" id="WP_077198018.1">
    <property type="nucleotide sequence ID" value="NZ_LBFC01000009.1"/>
</dbReference>
<sequence>MRYLPLTLVVLFWGLSFISTSVVVKEISPLFAAFMRFLIALLVLFIVPKKRKIDLFNIHKILAGFWGITMYFVAENFSLKFTTPTNAAMIVSTAPIWYILFTQIVHKKKTHIFQYIGSTIAIVGVGLVILNGRLYLNVNPIGDLLAFGAALSWVFYTHHIVKLSDHSSITAVFEITFWGVVTLIPFTFVEYAYFTPKIIFSINVVFGLLYLGILCSAVGYILWNKSIEILGDRTTTNAVYIIPIVTAIFENILFKRWPTFLLVSGIILVVTGLYIFEKFEERREKYGKE</sequence>
<evidence type="ECO:0000256" key="4">
    <source>
        <dbReference type="ARBA" id="ARBA00022989"/>
    </source>
</evidence>
<evidence type="ECO:0000256" key="1">
    <source>
        <dbReference type="ARBA" id="ARBA00004651"/>
    </source>
</evidence>
<dbReference type="InterPro" id="IPR037185">
    <property type="entry name" value="EmrE-like"/>
</dbReference>
<feature type="transmembrane region" description="Helical" evidence="6">
    <location>
        <begin position="198"/>
        <end position="223"/>
    </location>
</feature>
<feature type="transmembrane region" description="Helical" evidence="6">
    <location>
        <begin position="260"/>
        <end position="276"/>
    </location>
</feature>
<feature type="transmembrane region" description="Helical" evidence="6">
    <location>
        <begin position="136"/>
        <end position="156"/>
    </location>
</feature>
<feature type="transmembrane region" description="Helical" evidence="6">
    <location>
        <begin position="55"/>
        <end position="74"/>
    </location>
</feature>
<evidence type="ECO:0000256" key="6">
    <source>
        <dbReference type="SAM" id="Phobius"/>
    </source>
</evidence>
<evidence type="ECO:0000313" key="8">
    <source>
        <dbReference type="EMBL" id="ONN27605.1"/>
    </source>
</evidence>
<feature type="domain" description="EamA" evidence="7">
    <location>
        <begin position="7"/>
        <end position="129"/>
    </location>
</feature>
<gene>
    <name evidence="8" type="ORF">XJ44_03015</name>
</gene>
<dbReference type="SUPFAM" id="SSF103481">
    <property type="entry name" value="Multidrug resistance efflux transporter EmrE"/>
    <property type="match status" value="2"/>
</dbReference>
<dbReference type="InterPro" id="IPR051258">
    <property type="entry name" value="Diverse_Substrate_Transporter"/>
</dbReference>
<comment type="subcellular location">
    <subcellularLocation>
        <location evidence="1">Cell membrane</location>
        <topology evidence="1">Multi-pass membrane protein</topology>
    </subcellularLocation>
</comment>
<dbReference type="Proteomes" id="UP000242616">
    <property type="component" value="Unassembled WGS sequence"/>
</dbReference>
<keyword evidence="9" id="KW-1185">Reference proteome</keyword>
<organism evidence="8 9">
    <name type="scientific">Thermosipho affectus</name>
    <dbReference type="NCBI Taxonomy" id="660294"/>
    <lineage>
        <taxon>Bacteria</taxon>
        <taxon>Thermotogati</taxon>
        <taxon>Thermotogota</taxon>
        <taxon>Thermotogae</taxon>
        <taxon>Thermotogales</taxon>
        <taxon>Fervidobacteriaceae</taxon>
        <taxon>Thermosipho</taxon>
    </lineage>
</organism>
<keyword evidence="3 6" id="KW-0812">Transmembrane</keyword>
<accession>A0ABX3IIF6</accession>
<evidence type="ECO:0000313" key="9">
    <source>
        <dbReference type="Proteomes" id="UP000242616"/>
    </source>
</evidence>
<feature type="transmembrane region" description="Helical" evidence="6">
    <location>
        <begin position="168"/>
        <end position="186"/>
    </location>
</feature>
<feature type="domain" description="EamA" evidence="7">
    <location>
        <begin position="141"/>
        <end position="275"/>
    </location>
</feature>
<dbReference type="Pfam" id="PF00892">
    <property type="entry name" value="EamA"/>
    <property type="match status" value="2"/>
</dbReference>
<comment type="caution">
    <text evidence="8">The sequence shown here is derived from an EMBL/GenBank/DDBJ whole genome shotgun (WGS) entry which is preliminary data.</text>
</comment>
<feature type="transmembrane region" description="Helical" evidence="6">
    <location>
        <begin position="112"/>
        <end position="130"/>
    </location>
</feature>
<protein>
    <submittedName>
        <fullName evidence="8">Membrane protein</fullName>
    </submittedName>
</protein>
<proteinExistence type="predicted"/>
<evidence type="ECO:0000256" key="5">
    <source>
        <dbReference type="ARBA" id="ARBA00023136"/>
    </source>
</evidence>
<keyword evidence="5 6" id="KW-0472">Membrane</keyword>
<name>A0ABX3IIF6_9BACT</name>
<keyword evidence="2" id="KW-1003">Cell membrane</keyword>
<evidence type="ECO:0000259" key="7">
    <source>
        <dbReference type="Pfam" id="PF00892"/>
    </source>
</evidence>
<dbReference type="PANTHER" id="PTHR42920">
    <property type="entry name" value="OS03G0707200 PROTEIN-RELATED"/>
    <property type="match status" value="1"/>
</dbReference>
<dbReference type="InterPro" id="IPR000620">
    <property type="entry name" value="EamA_dom"/>
</dbReference>